<feature type="domain" description="DUF4216" evidence="1">
    <location>
        <begin position="155"/>
        <end position="229"/>
    </location>
</feature>
<accession>A0ABR0MGB8</accession>
<dbReference type="Pfam" id="PF13952">
    <property type="entry name" value="DUF4216"/>
    <property type="match status" value="1"/>
</dbReference>
<evidence type="ECO:0008006" key="5">
    <source>
        <dbReference type="Google" id="ProtNLM"/>
    </source>
</evidence>
<evidence type="ECO:0000313" key="3">
    <source>
        <dbReference type="EMBL" id="KAK5772125.1"/>
    </source>
</evidence>
<comment type="caution">
    <text evidence="3">The sequence shown here is derived from an EMBL/GenBank/DDBJ whole genome shotgun (WGS) entry which is preliminary data.</text>
</comment>
<evidence type="ECO:0000259" key="1">
    <source>
        <dbReference type="Pfam" id="PF13952"/>
    </source>
</evidence>
<evidence type="ECO:0000313" key="4">
    <source>
        <dbReference type="Proteomes" id="UP001358586"/>
    </source>
</evidence>
<dbReference type="PANTHER" id="PTHR48258">
    <property type="entry name" value="DUF4218 DOMAIN-CONTAINING PROTEIN-RELATED"/>
    <property type="match status" value="1"/>
</dbReference>
<dbReference type="Proteomes" id="UP001358586">
    <property type="component" value="Chromosome 13"/>
</dbReference>
<organism evidence="3 4">
    <name type="scientific">Gossypium arboreum</name>
    <name type="common">Tree cotton</name>
    <name type="synonym">Gossypium nanking</name>
    <dbReference type="NCBI Taxonomy" id="29729"/>
    <lineage>
        <taxon>Eukaryota</taxon>
        <taxon>Viridiplantae</taxon>
        <taxon>Streptophyta</taxon>
        <taxon>Embryophyta</taxon>
        <taxon>Tracheophyta</taxon>
        <taxon>Spermatophyta</taxon>
        <taxon>Magnoliopsida</taxon>
        <taxon>eudicotyledons</taxon>
        <taxon>Gunneridae</taxon>
        <taxon>Pentapetalae</taxon>
        <taxon>rosids</taxon>
        <taxon>malvids</taxon>
        <taxon>Malvales</taxon>
        <taxon>Malvaceae</taxon>
        <taxon>Malvoideae</taxon>
        <taxon>Gossypium</taxon>
    </lineage>
</organism>
<dbReference type="InterPro" id="IPR025312">
    <property type="entry name" value="DUF4216"/>
</dbReference>
<dbReference type="Pfam" id="PF13960">
    <property type="entry name" value="DUF4218"/>
    <property type="match status" value="1"/>
</dbReference>
<sequence>MGLKASVRNRAYPEGSIAEGYIVSECLTFCSRYFSDVETIFSHPLRNDGNIQKESERAVYGGIQISKCTEDKWLVEKFPRWLAKQIPKMEVEQVDADVIALARGPHKVVSTYDRLIINGFRVYTKKFEQHRKTKNSGVMVFVDGRNYYGNCIEIIELNYYERFWVIMLRCDWVNIKSPRSLKNDANGFIMVKFSELIHTGNCDSDDPYILASQAKQVFYVEDGKSEGWLYVIGIKPRDLFNLSVETPVEDDEYPQCDHHIITE</sequence>
<dbReference type="PANTHER" id="PTHR48258:SF3">
    <property type="entry name" value="FK506-BINDING PROTEIN 4-LIKE ISOFORM X1"/>
    <property type="match status" value="1"/>
</dbReference>
<dbReference type="EMBL" id="JARKNE010000013">
    <property type="protein sequence ID" value="KAK5772125.1"/>
    <property type="molecule type" value="Genomic_DNA"/>
</dbReference>
<proteinExistence type="predicted"/>
<evidence type="ECO:0000259" key="2">
    <source>
        <dbReference type="Pfam" id="PF13960"/>
    </source>
</evidence>
<gene>
    <name evidence="3" type="ORF">PVK06_048396</name>
</gene>
<protein>
    <recommendedName>
        <fullName evidence="5">DUF4218 domain-containing protein</fullName>
    </recommendedName>
</protein>
<dbReference type="InterPro" id="IPR025452">
    <property type="entry name" value="DUF4218"/>
</dbReference>
<keyword evidence="4" id="KW-1185">Reference proteome</keyword>
<reference evidence="3 4" key="1">
    <citation type="submission" date="2023-03" db="EMBL/GenBank/DDBJ databases">
        <title>WGS of Gossypium arboreum.</title>
        <authorList>
            <person name="Yu D."/>
        </authorList>
    </citation>
    <scope>NUCLEOTIDE SEQUENCE [LARGE SCALE GENOMIC DNA]</scope>
    <source>
        <tissue evidence="3">Leaf</tissue>
    </source>
</reference>
<feature type="domain" description="DUF4218" evidence="2">
    <location>
        <begin position="3"/>
        <end position="47"/>
    </location>
</feature>
<name>A0ABR0MGB8_GOSAR</name>